<name>A0A226CZR4_FOLCA</name>
<proteinExistence type="predicted"/>
<comment type="caution">
    <text evidence="1">The sequence shown here is derived from an EMBL/GenBank/DDBJ whole genome shotgun (WGS) entry which is preliminary data.</text>
</comment>
<gene>
    <name evidence="1" type="ORF">Fcan01_26985</name>
</gene>
<dbReference type="AlphaFoldDB" id="A0A226CZR4"/>
<dbReference type="EMBL" id="LNIX01000047">
    <property type="protein sequence ID" value="OXA38300.1"/>
    <property type="molecule type" value="Genomic_DNA"/>
</dbReference>
<organism evidence="1 2">
    <name type="scientific">Folsomia candida</name>
    <name type="common">Springtail</name>
    <dbReference type="NCBI Taxonomy" id="158441"/>
    <lineage>
        <taxon>Eukaryota</taxon>
        <taxon>Metazoa</taxon>
        <taxon>Ecdysozoa</taxon>
        <taxon>Arthropoda</taxon>
        <taxon>Hexapoda</taxon>
        <taxon>Collembola</taxon>
        <taxon>Entomobryomorpha</taxon>
        <taxon>Isotomoidea</taxon>
        <taxon>Isotomidae</taxon>
        <taxon>Proisotominae</taxon>
        <taxon>Folsomia</taxon>
    </lineage>
</organism>
<evidence type="ECO:0000313" key="1">
    <source>
        <dbReference type="EMBL" id="OXA38300.1"/>
    </source>
</evidence>
<evidence type="ECO:0000313" key="2">
    <source>
        <dbReference type="Proteomes" id="UP000198287"/>
    </source>
</evidence>
<dbReference type="Proteomes" id="UP000198287">
    <property type="component" value="Unassembled WGS sequence"/>
</dbReference>
<accession>A0A226CZR4</accession>
<reference evidence="1 2" key="1">
    <citation type="submission" date="2015-12" db="EMBL/GenBank/DDBJ databases">
        <title>The genome of Folsomia candida.</title>
        <authorList>
            <person name="Faddeeva A."/>
            <person name="Derks M.F."/>
            <person name="Anvar Y."/>
            <person name="Smit S."/>
            <person name="Van Straalen N."/>
            <person name="Roelofs D."/>
        </authorList>
    </citation>
    <scope>NUCLEOTIDE SEQUENCE [LARGE SCALE GENOMIC DNA]</scope>
    <source>
        <strain evidence="1 2">VU population</strain>
        <tissue evidence="1">Whole body</tissue>
    </source>
</reference>
<sequence length="107" mass="11864">MNMFKPCEHTLGDLHLSGFIKATPLNAHTYVVFEQIPAPSGWLSCYYCNVYVSRGQSSVGGGAGYYPWNPGFGHPSQAQGNGCPEGYHYSRVFRRCIKDLSQHPPPQ</sequence>
<protein>
    <submittedName>
        <fullName evidence="1">Uncharacterized protein</fullName>
    </submittedName>
</protein>
<keyword evidence="2" id="KW-1185">Reference proteome</keyword>